<organism evidence="4 5">
    <name type="scientific">Aspergillus tanneri</name>
    <dbReference type="NCBI Taxonomy" id="1220188"/>
    <lineage>
        <taxon>Eukaryota</taxon>
        <taxon>Fungi</taxon>
        <taxon>Dikarya</taxon>
        <taxon>Ascomycota</taxon>
        <taxon>Pezizomycotina</taxon>
        <taxon>Eurotiomycetes</taxon>
        <taxon>Eurotiomycetidae</taxon>
        <taxon>Eurotiales</taxon>
        <taxon>Aspergillaceae</taxon>
        <taxon>Aspergillus</taxon>
        <taxon>Aspergillus subgen. Circumdati</taxon>
    </lineage>
</organism>
<accession>A0A4S3J122</accession>
<protein>
    <submittedName>
        <fullName evidence="4">Uncharacterized protein</fullName>
    </submittedName>
</protein>
<dbReference type="RefSeq" id="XP_033426037.1">
    <property type="nucleotide sequence ID" value="XM_033570005.1"/>
</dbReference>
<evidence type="ECO:0000313" key="5">
    <source>
        <dbReference type="Proteomes" id="UP000308092"/>
    </source>
</evidence>
<dbReference type="EMBL" id="SOSA01000848">
    <property type="protein sequence ID" value="THC88430.1"/>
    <property type="molecule type" value="Genomic_DNA"/>
</dbReference>
<gene>
    <name evidence="3" type="ORF">ATNIH1004_005351</name>
    <name evidence="4" type="ORF">EYZ11_012123</name>
</gene>
<dbReference type="InterPro" id="IPR051353">
    <property type="entry name" value="Tobamovirus_resist_UPF0261"/>
</dbReference>
<sequence>MATVAIIGTCDTKLQELLFLKDRIEENPSVSAILLDVGWKATEHEAITVPQVRLISQHGSGQNIADLSRGQFIEFISQCVAKEVRRLYESGSIDAIVSAGGSGGTSLVSAVMRQVLPIGFPKLIVSTVASGDTGPVIGETDITLMYSVVDVAGLNHVLRNILSNAGASIAAAALSYADRKKSATAEPKSSQKKRVGITMFGVTTPGADAIRSHLEANYPVETYVFHATGRGGKAMERLIREGTLDGVIDLTTTEIADLVVGGVFPAEQDRLDAAIEAGIPNILSLGATDVVNFGARGTLPDEFKHRNIVKHNPIVTLVRTLPDDCRQIGEFIARKIRNAKNPGVTQLWIPKGGVSMLATPGQPFADAEADDALFGVIRKGIEGSGVEIVEDERDVNDKGFARDIADVLAAKMGLAKGKIASMA</sequence>
<dbReference type="VEuPathDB" id="FungiDB:EYZ11_012123"/>
<evidence type="ECO:0000313" key="6">
    <source>
        <dbReference type="Proteomes" id="UP000324241"/>
    </source>
</evidence>
<feature type="domain" description="UPF0261" evidence="2">
    <location>
        <begin position="192"/>
        <end position="410"/>
    </location>
</feature>
<dbReference type="InterPro" id="IPR044122">
    <property type="entry name" value="UPF0261_N"/>
</dbReference>
<dbReference type="EMBL" id="QUQM01000004">
    <property type="protein sequence ID" value="KAA8646676.1"/>
    <property type="molecule type" value="Genomic_DNA"/>
</dbReference>
<dbReference type="Pfam" id="PF23189">
    <property type="entry name" value="UPF0261_C"/>
    <property type="match status" value="1"/>
</dbReference>
<dbReference type="InterPro" id="IPR056778">
    <property type="entry name" value="UPF0261_C"/>
</dbReference>
<dbReference type="Gene3D" id="3.40.50.12030">
    <property type="entry name" value="Uncharacterised protein family UPF0261, NC domain"/>
    <property type="match status" value="1"/>
</dbReference>
<dbReference type="STRING" id="1220188.A0A4S3J122"/>
<evidence type="ECO:0000259" key="1">
    <source>
        <dbReference type="Pfam" id="PF06792"/>
    </source>
</evidence>
<dbReference type="Pfam" id="PF06792">
    <property type="entry name" value="UPF0261"/>
    <property type="match status" value="1"/>
</dbReference>
<comment type="caution">
    <text evidence="4">The sequence shown here is derived from an EMBL/GenBank/DDBJ whole genome shotgun (WGS) entry which is preliminary data.</text>
</comment>
<dbReference type="PIRSF" id="PIRSF033271">
    <property type="entry name" value="UCP033271"/>
    <property type="match status" value="1"/>
</dbReference>
<proteinExistence type="predicted"/>
<dbReference type="NCBIfam" id="NF002674">
    <property type="entry name" value="PRK02399.1-2"/>
    <property type="match status" value="1"/>
</dbReference>
<evidence type="ECO:0000313" key="3">
    <source>
        <dbReference type="EMBL" id="KAA8646676.1"/>
    </source>
</evidence>
<name>A0A4S3J122_9EURO</name>
<dbReference type="OrthoDB" id="10264588at2759"/>
<dbReference type="Gene3D" id="3.40.50.12020">
    <property type="entry name" value="Uncharacterised protein family UPF0261, NN domain"/>
    <property type="match status" value="1"/>
</dbReference>
<dbReference type="CDD" id="cd15488">
    <property type="entry name" value="Tm-1-like"/>
    <property type="match status" value="1"/>
</dbReference>
<feature type="domain" description="UPF0261" evidence="1">
    <location>
        <begin position="3"/>
        <end position="176"/>
    </location>
</feature>
<dbReference type="InterPro" id="IPR008322">
    <property type="entry name" value="UPF0261"/>
</dbReference>
<dbReference type="Proteomes" id="UP000308092">
    <property type="component" value="Unassembled WGS sequence"/>
</dbReference>
<dbReference type="GeneID" id="54328053"/>
<dbReference type="Proteomes" id="UP000324241">
    <property type="component" value="Unassembled WGS sequence"/>
</dbReference>
<evidence type="ECO:0000313" key="4">
    <source>
        <dbReference type="EMBL" id="THC88430.1"/>
    </source>
</evidence>
<evidence type="ECO:0000259" key="2">
    <source>
        <dbReference type="Pfam" id="PF23189"/>
    </source>
</evidence>
<dbReference type="PANTHER" id="PTHR31862:SF1">
    <property type="entry name" value="UPF0261 DOMAIN PROTEIN (AFU_ORTHOLOGUE AFUA_1G10120)"/>
    <property type="match status" value="1"/>
</dbReference>
<reference evidence="3 6" key="2">
    <citation type="submission" date="2019-08" db="EMBL/GenBank/DDBJ databases">
        <title>The genome sequence of a newly discovered highly antifungal drug resistant Aspergillus species, Aspergillus tanneri NIH 1004.</title>
        <authorList>
            <person name="Mounaud S."/>
            <person name="Singh I."/>
            <person name="Joardar V."/>
            <person name="Pakala S."/>
            <person name="Pakala S."/>
            <person name="Venepally P."/>
            <person name="Chung J.K."/>
            <person name="Losada L."/>
            <person name="Nierman W.C."/>
        </authorList>
    </citation>
    <scope>NUCLEOTIDE SEQUENCE [LARGE SCALE GENOMIC DNA]</scope>
    <source>
        <strain evidence="3 6">NIH1004</strain>
    </source>
</reference>
<keyword evidence="5" id="KW-1185">Reference proteome</keyword>
<dbReference type="AlphaFoldDB" id="A0A4S3J122"/>
<reference evidence="4 5" key="1">
    <citation type="submission" date="2019-03" db="EMBL/GenBank/DDBJ databases">
        <title>The genome sequence of a newly discovered highly antifungal drug resistant Aspergillus species, Aspergillus tanneri NIH 1004.</title>
        <authorList>
            <person name="Mounaud S."/>
            <person name="Singh I."/>
            <person name="Joardar V."/>
            <person name="Pakala S."/>
            <person name="Pakala S."/>
            <person name="Venepally P."/>
            <person name="Hoover J."/>
            <person name="Nierman W."/>
            <person name="Chung J."/>
            <person name="Losada L."/>
        </authorList>
    </citation>
    <scope>NUCLEOTIDE SEQUENCE [LARGE SCALE GENOMIC DNA]</scope>
    <source>
        <strain evidence="4 5">NIH1004</strain>
    </source>
</reference>
<dbReference type="PANTHER" id="PTHR31862">
    <property type="entry name" value="UPF0261 DOMAIN PROTEIN (AFU_ORTHOLOGUE AFUA_1G10120)"/>
    <property type="match status" value="1"/>
</dbReference>